<dbReference type="SUPFAM" id="SSF55973">
    <property type="entry name" value="S-adenosylmethionine synthetase"/>
    <property type="match status" value="3"/>
</dbReference>
<dbReference type="HAMAP" id="MF_00086">
    <property type="entry name" value="S_AdoMet_synth1"/>
    <property type="match status" value="1"/>
</dbReference>
<comment type="similarity">
    <text evidence="2 10 12">Belongs to the AdoMet synthase family.</text>
</comment>
<comment type="catalytic activity">
    <reaction evidence="10">
        <text>L-methionine + ATP + H2O = S-adenosyl-L-methionine + phosphate + diphosphate</text>
        <dbReference type="Rhea" id="RHEA:21080"/>
        <dbReference type="ChEBI" id="CHEBI:15377"/>
        <dbReference type="ChEBI" id="CHEBI:30616"/>
        <dbReference type="ChEBI" id="CHEBI:33019"/>
        <dbReference type="ChEBI" id="CHEBI:43474"/>
        <dbReference type="ChEBI" id="CHEBI:57844"/>
        <dbReference type="ChEBI" id="CHEBI:59789"/>
        <dbReference type="EC" id="2.5.1.6"/>
    </reaction>
</comment>
<evidence type="ECO:0000256" key="3">
    <source>
        <dbReference type="ARBA" id="ARBA00022563"/>
    </source>
</evidence>
<gene>
    <name evidence="10" type="primary">metK</name>
    <name evidence="16" type="ORF">B0187_09640</name>
</gene>
<evidence type="ECO:0000256" key="8">
    <source>
        <dbReference type="ARBA" id="ARBA00022842"/>
    </source>
</evidence>
<dbReference type="PANTHER" id="PTHR11964">
    <property type="entry name" value="S-ADENOSYLMETHIONINE SYNTHETASE"/>
    <property type="match status" value="1"/>
</dbReference>
<name>A0A1T0APZ6_9PAST</name>
<feature type="binding site" evidence="10">
    <location>
        <position position="266"/>
    </location>
    <ligand>
        <name>ATP</name>
        <dbReference type="ChEBI" id="CHEBI:30616"/>
        <note>ligand shared between two neighboring subunits</note>
    </ligand>
</feature>
<dbReference type="InterPro" id="IPR022628">
    <property type="entry name" value="S-AdoMet_synt_N"/>
</dbReference>
<evidence type="ECO:0000256" key="12">
    <source>
        <dbReference type="RuleBase" id="RU004462"/>
    </source>
</evidence>
<evidence type="ECO:0000256" key="11">
    <source>
        <dbReference type="RuleBase" id="RU000542"/>
    </source>
</evidence>
<dbReference type="STRING" id="734.B0187_09640"/>
<proteinExistence type="inferred from homology"/>
<feature type="binding site" evidence="10">
    <location>
        <position position="262"/>
    </location>
    <ligand>
        <name>ATP</name>
        <dbReference type="ChEBI" id="CHEBI:30616"/>
        <note>ligand shared between two neighboring subunits</note>
    </ligand>
</feature>
<evidence type="ECO:0000256" key="6">
    <source>
        <dbReference type="ARBA" id="ARBA00022741"/>
    </source>
</evidence>
<comment type="pathway">
    <text evidence="1 10">Amino-acid biosynthesis; S-adenosyl-L-methionine biosynthesis; S-adenosyl-L-methionine from L-methionine: step 1/1.</text>
</comment>
<dbReference type="GO" id="GO:0000287">
    <property type="term" value="F:magnesium ion binding"/>
    <property type="evidence" value="ECO:0007669"/>
    <property type="project" value="UniProtKB-UniRule"/>
</dbReference>
<dbReference type="InterPro" id="IPR022630">
    <property type="entry name" value="S-AdoMet_synt_C"/>
</dbReference>
<dbReference type="Pfam" id="PF00438">
    <property type="entry name" value="S-AdoMet_synt_N"/>
    <property type="match status" value="1"/>
</dbReference>
<keyword evidence="9 10" id="KW-0630">Potassium</keyword>
<feature type="binding site" description="in other chain" evidence="10">
    <location>
        <begin position="164"/>
        <end position="166"/>
    </location>
    <ligand>
        <name>ATP</name>
        <dbReference type="ChEBI" id="CHEBI:30616"/>
        <note>ligand shared between two neighboring subunits</note>
    </ligand>
</feature>
<feature type="region of interest" description="Flexible loop" evidence="10">
    <location>
        <begin position="99"/>
        <end position="109"/>
    </location>
</feature>
<dbReference type="RefSeq" id="WP_078237640.1">
    <property type="nucleotide sequence ID" value="NZ_MUYA01000018.1"/>
</dbReference>
<dbReference type="InterPro" id="IPR022636">
    <property type="entry name" value="S-AdoMet_synthetase_sfam"/>
</dbReference>
<comment type="subcellular location">
    <subcellularLocation>
        <location evidence="10 11">Cytoplasm</location>
    </subcellularLocation>
</comment>
<dbReference type="InterPro" id="IPR022631">
    <property type="entry name" value="ADOMET_SYNTHASE_CS"/>
</dbReference>
<dbReference type="GO" id="GO:0004478">
    <property type="term" value="F:methionine adenosyltransferase activity"/>
    <property type="evidence" value="ECO:0007669"/>
    <property type="project" value="UniProtKB-UniRule"/>
</dbReference>
<feature type="domain" description="S-adenosylmethionine synthetase N-terminal" evidence="13">
    <location>
        <begin position="5"/>
        <end position="101"/>
    </location>
</feature>
<feature type="binding site" description="in other chain" evidence="10">
    <location>
        <begin position="245"/>
        <end position="246"/>
    </location>
    <ligand>
        <name>ATP</name>
        <dbReference type="ChEBI" id="CHEBI:30616"/>
        <note>ligand shared between two neighboring subunits</note>
    </ligand>
</feature>
<comment type="subunit">
    <text evidence="10">Homotetramer; dimer of dimers.</text>
</comment>
<keyword evidence="4 10" id="KW-0808">Transferase</keyword>
<keyword evidence="8 10" id="KW-0460">Magnesium</keyword>
<evidence type="ECO:0000256" key="9">
    <source>
        <dbReference type="ARBA" id="ARBA00022958"/>
    </source>
</evidence>
<sequence length="383" mass="41855">MAINLFTSESVSEGHPDKIADQISDAVLDEILKQDPKARVACETYVKTGMALVGGEITTSAWVDIENLTRQVIADIGYNHSDMGFDAHSCAVLNAIGKQSPDINQGVDRANPLEQGAGDQGIMFGYATNETDVLMPAPITYAHRLMEQQAKVRKSGKLDWLRPDAKSQLTFIYEDNKIKGIDAVVLSTQHAEQVDQKTVFEGVMEEIIKPILPSEWLSQNTKYFINPTGRFVIGGPMGDCGLTGRKIIVDTYGGAARHGGGAFSGKDPSKVDRSAAYAARYVAKNIVAAGLADRCETQLSYAIGVAEPTSIMVETFGTGKVSNEVLVRLVREHFDLRPYGLIKMLDLIRPIYRETAAYGHFGREHFPWEKTDKAEALRASAGL</sequence>
<dbReference type="Proteomes" id="UP000190867">
    <property type="component" value="Unassembled WGS sequence"/>
</dbReference>
<dbReference type="AlphaFoldDB" id="A0A1T0APZ6"/>
<feature type="binding site" evidence="10">
    <location>
        <position position="43"/>
    </location>
    <ligand>
        <name>K(+)</name>
        <dbReference type="ChEBI" id="CHEBI:29103"/>
    </ligand>
</feature>
<evidence type="ECO:0000256" key="7">
    <source>
        <dbReference type="ARBA" id="ARBA00022840"/>
    </source>
</evidence>
<feature type="domain" description="S-adenosylmethionine synthetase central" evidence="14">
    <location>
        <begin position="114"/>
        <end position="231"/>
    </location>
</feature>
<feature type="binding site" description="in other chain" evidence="10">
    <location>
        <position position="56"/>
    </location>
    <ligand>
        <name>L-methionine</name>
        <dbReference type="ChEBI" id="CHEBI:57844"/>
        <note>ligand shared between two neighboring subunits</note>
    </ligand>
</feature>
<dbReference type="NCBIfam" id="TIGR01034">
    <property type="entry name" value="metK"/>
    <property type="match status" value="1"/>
</dbReference>
<feature type="binding site" description="in other chain" evidence="10">
    <location>
        <position position="15"/>
    </location>
    <ligand>
        <name>ATP</name>
        <dbReference type="ChEBI" id="CHEBI:30616"/>
        <note>ligand shared between two neighboring subunits</note>
    </ligand>
</feature>
<dbReference type="PROSITE" id="PS00377">
    <property type="entry name" value="ADOMET_SYNTHASE_2"/>
    <property type="match status" value="1"/>
</dbReference>
<dbReference type="UniPathway" id="UPA00315">
    <property type="reaction ID" value="UER00080"/>
</dbReference>
<dbReference type="Pfam" id="PF02773">
    <property type="entry name" value="S-AdoMet_synt_C"/>
    <property type="match status" value="1"/>
</dbReference>
<dbReference type="GO" id="GO:0005737">
    <property type="term" value="C:cytoplasm"/>
    <property type="evidence" value="ECO:0007669"/>
    <property type="project" value="UniProtKB-SubCell"/>
</dbReference>
<evidence type="ECO:0000256" key="5">
    <source>
        <dbReference type="ARBA" id="ARBA00022723"/>
    </source>
</evidence>
<keyword evidence="10" id="KW-0963">Cytoplasm</keyword>
<feature type="binding site" evidence="10">
    <location>
        <position position="17"/>
    </location>
    <ligand>
        <name>Mg(2+)</name>
        <dbReference type="ChEBI" id="CHEBI:18420"/>
    </ligand>
</feature>
<dbReference type="PIRSF" id="PIRSF000497">
    <property type="entry name" value="MAT"/>
    <property type="match status" value="1"/>
</dbReference>
<evidence type="ECO:0000313" key="16">
    <source>
        <dbReference type="EMBL" id="OOR98193.1"/>
    </source>
</evidence>
<reference evidence="16 17" key="1">
    <citation type="submission" date="2017-02" db="EMBL/GenBank/DDBJ databases">
        <title>Draft genome sequence of Haemophilus paracuniculus CCUG 43573 type strain.</title>
        <authorList>
            <person name="Engstrom-Jakobsson H."/>
            <person name="Salva-Serra F."/>
            <person name="Thorell K."/>
            <person name="Gonzales-Siles L."/>
            <person name="Karlsson R."/>
            <person name="Boulund F."/>
            <person name="Engstrand L."/>
            <person name="Kristiansson E."/>
            <person name="Moore E."/>
        </authorList>
    </citation>
    <scope>NUCLEOTIDE SEQUENCE [LARGE SCALE GENOMIC DNA]</scope>
    <source>
        <strain evidence="16 17">CCUG 43573</strain>
    </source>
</reference>
<dbReference type="Pfam" id="PF02772">
    <property type="entry name" value="S-AdoMet_synt_M"/>
    <property type="match status" value="1"/>
</dbReference>
<dbReference type="InterPro" id="IPR022629">
    <property type="entry name" value="S-AdoMet_synt_central"/>
</dbReference>
<dbReference type="FunFam" id="3.30.300.10:FF:000003">
    <property type="entry name" value="S-adenosylmethionine synthase"/>
    <property type="match status" value="1"/>
</dbReference>
<feature type="binding site" evidence="10">
    <location>
        <position position="239"/>
    </location>
    <ligand>
        <name>L-methionine</name>
        <dbReference type="ChEBI" id="CHEBI:57844"/>
        <note>ligand shared between two neighboring subunits</note>
    </ligand>
</feature>
<dbReference type="GO" id="GO:0006556">
    <property type="term" value="P:S-adenosylmethionine biosynthetic process"/>
    <property type="evidence" value="ECO:0007669"/>
    <property type="project" value="UniProtKB-UniRule"/>
</dbReference>
<feature type="binding site" evidence="10">
    <location>
        <position position="239"/>
    </location>
    <ligand>
        <name>ATP</name>
        <dbReference type="ChEBI" id="CHEBI:30616"/>
        <note>ligand shared between two neighboring subunits</note>
    </ligand>
</feature>
<keyword evidence="17" id="KW-1185">Reference proteome</keyword>
<keyword evidence="5 10" id="KW-0479">Metal-binding</keyword>
<dbReference type="OrthoDB" id="9801686at2"/>
<evidence type="ECO:0000256" key="1">
    <source>
        <dbReference type="ARBA" id="ARBA00005224"/>
    </source>
</evidence>
<keyword evidence="7 10" id="KW-0067">ATP-binding</keyword>
<feature type="binding site" description="in other chain" evidence="10">
    <location>
        <position position="270"/>
    </location>
    <ligand>
        <name>L-methionine</name>
        <dbReference type="ChEBI" id="CHEBI:57844"/>
        <note>ligand shared between two neighboring subunits</note>
    </ligand>
</feature>
<organism evidence="16 17">
    <name type="scientific">Haemophilus paracuniculus</name>
    <dbReference type="NCBI Taxonomy" id="734"/>
    <lineage>
        <taxon>Bacteria</taxon>
        <taxon>Pseudomonadati</taxon>
        <taxon>Pseudomonadota</taxon>
        <taxon>Gammaproteobacteria</taxon>
        <taxon>Pasteurellales</taxon>
        <taxon>Pasteurellaceae</taxon>
        <taxon>Haemophilus</taxon>
    </lineage>
</organism>
<dbReference type="PROSITE" id="PS00376">
    <property type="entry name" value="ADOMET_SYNTHASE_1"/>
    <property type="match status" value="1"/>
</dbReference>
<dbReference type="Gene3D" id="3.30.300.10">
    <property type="match status" value="3"/>
</dbReference>
<keyword evidence="6 10" id="KW-0547">Nucleotide-binding</keyword>
<evidence type="ECO:0000256" key="4">
    <source>
        <dbReference type="ARBA" id="ARBA00022679"/>
    </source>
</evidence>
<feature type="binding site" description="in other chain" evidence="10">
    <location>
        <begin position="230"/>
        <end position="231"/>
    </location>
    <ligand>
        <name>ATP</name>
        <dbReference type="ChEBI" id="CHEBI:30616"/>
        <note>ligand shared between two neighboring subunits</note>
    </ligand>
</feature>
<dbReference type="CDD" id="cd18079">
    <property type="entry name" value="S-AdoMet_synt"/>
    <property type="match status" value="1"/>
</dbReference>
<dbReference type="GO" id="GO:0006730">
    <property type="term" value="P:one-carbon metabolic process"/>
    <property type="evidence" value="ECO:0007669"/>
    <property type="project" value="UniProtKB-KW"/>
</dbReference>
<dbReference type="GO" id="GO:0005524">
    <property type="term" value="F:ATP binding"/>
    <property type="evidence" value="ECO:0007669"/>
    <property type="project" value="UniProtKB-UniRule"/>
</dbReference>
<keyword evidence="3 10" id="KW-0554">One-carbon metabolism</keyword>
<dbReference type="EMBL" id="MUYA01000018">
    <property type="protein sequence ID" value="OOR98193.1"/>
    <property type="molecule type" value="Genomic_DNA"/>
</dbReference>
<evidence type="ECO:0000259" key="13">
    <source>
        <dbReference type="Pfam" id="PF00438"/>
    </source>
</evidence>
<dbReference type="InterPro" id="IPR002133">
    <property type="entry name" value="S-AdoMet_synthetase"/>
</dbReference>
<evidence type="ECO:0000313" key="17">
    <source>
        <dbReference type="Proteomes" id="UP000190867"/>
    </source>
</evidence>
<evidence type="ECO:0000259" key="14">
    <source>
        <dbReference type="Pfam" id="PF02772"/>
    </source>
</evidence>
<feature type="binding site" description="in other chain" evidence="10">
    <location>
        <position position="99"/>
    </location>
    <ligand>
        <name>L-methionine</name>
        <dbReference type="ChEBI" id="CHEBI:57844"/>
        <note>ligand shared between two neighboring subunits</note>
    </ligand>
</feature>
<evidence type="ECO:0000256" key="2">
    <source>
        <dbReference type="ARBA" id="ARBA00009685"/>
    </source>
</evidence>
<comment type="function">
    <text evidence="10">Catalyzes the formation of S-adenosylmethionine (AdoMet) from methionine and ATP. The overall synthetic reaction is composed of two sequential steps, AdoMet formation and the subsequent tripolyphosphate hydrolysis which occurs prior to release of AdoMet from the enzyme.</text>
</comment>
<evidence type="ECO:0000259" key="15">
    <source>
        <dbReference type="Pfam" id="PF02773"/>
    </source>
</evidence>
<dbReference type="EC" id="2.5.1.6" evidence="10"/>
<accession>A0A1T0APZ6</accession>
<comment type="caution">
    <text evidence="16">The sequence shown here is derived from an EMBL/GenBank/DDBJ whole genome shotgun (WGS) entry which is preliminary data.</text>
</comment>
<feature type="domain" description="S-adenosylmethionine synthetase C-terminal" evidence="15">
    <location>
        <begin position="233"/>
        <end position="370"/>
    </location>
</feature>
<comment type="cofactor">
    <cofactor evidence="10">
        <name>Mg(2+)</name>
        <dbReference type="ChEBI" id="CHEBI:18420"/>
    </cofactor>
    <text evidence="10">Binds 2 divalent ions per subunit.</text>
</comment>
<evidence type="ECO:0000256" key="10">
    <source>
        <dbReference type="HAMAP-Rule" id="MF_00086"/>
    </source>
</evidence>
<comment type="cofactor">
    <cofactor evidence="10">
        <name>K(+)</name>
        <dbReference type="ChEBI" id="CHEBI:29103"/>
    </cofactor>
    <text evidence="10">Binds 1 potassium ion per subunit.</text>
</comment>
<protein>
    <recommendedName>
        <fullName evidence="10">S-adenosylmethionine synthase</fullName>
        <shortName evidence="10">AdoMet synthase</shortName>
        <ecNumber evidence="10">2.5.1.6</ecNumber>
    </recommendedName>
    <alternativeName>
        <fullName evidence="10">MAT</fullName>
    </alternativeName>
    <alternativeName>
        <fullName evidence="10">Methionine adenosyltransferase</fullName>
    </alternativeName>
</protein>